<feature type="compositionally biased region" description="Basic and acidic residues" evidence="1">
    <location>
        <begin position="120"/>
        <end position="133"/>
    </location>
</feature>
<evidence type="ECO:0000313" key="3">
    <source>
        <dbReference type="Proteomes" id="UP001219568"/>
    </source>
</evidence>
<dbReference type="EMBL" id="JAQJZL010000015">
    <property type="protein sequence ID" value="KAJ6027409.1"/>
    <property type="molecule type" value="Genomic_DNA"/>
</dbReference>
<feature type="region of interest" description="Disordered" evidence="1">
    <location>
        <begin position="94"/>
        <end position="170"/>
    </location>
</feature>
<proteinExistence type="predicted"/>
<protein>
    <submittedName>
        <fullName evidence="2">Uncharacterized protein</fullName>
    </submittedName>
</protein>
<sequence length="170" mass="19535">MSVQVTYDADCDQNFRRLYHNQFQQWVNANHRFTIHDGTIVDFDQAHVLNGLHPTKSTHDPNPAPHVTVRLSTPSLRSQRMWYILHWRVSDGSVLLPQPDNEESNRRRQMRRREKKQRRQERDRNIRESREGISAEGRSSGAGDSSRGPVPPRGTGPPRGNDPTRGGGHT</sequence>
<dbReference type="Proteomes" id="UP001219568">
    <property type="component" value="Unassembled WGS sequence"/>
</dbReference>
<feature type="compositionally biased region" description="Basic residues" evidence="1">
    <location>
        <begin position="107"/>
        <end position="119"/>
    </location>
</feature>
<comment type="caution">
    <text evidence="2">The sequence shown here is derived from an EMBL/GenBank/DDBJ whole genome shotgun (WGS) entry which is preliminary data.</text>
</comment>
<gene>
    <name evidence="2" type="ORF">N7460_012226</name>
</gene>
<reference evidence="2" key="2">
    <citation type="submission" date="2023-01" db="EMBL/GenBank/DDBJ databases">
        <authorList>
            <person name="Petersen C."/>
        </authorList>
    </citation>
    <scope>NUCLEOTIDE SEQUENCE</scope>
    <source>
        <strain evidence="2">IBT 15450</strain>
    </source>
</reference>
<feature type="compositionally biased region" description="Low complexity" evidence="1">
    <location>
        <begin position="134"/>
        <end position="148"/>
    </location>
</feature>
<keyword evidence="3" id="KW-1185">Reference proteome</keyword>
<reference evidence="2" key="1">
    <citation type="journal article" date="2023" name="IMA Fungus">
        <title>Comparative genomic study of the Penicillium genus elucidates a diverse pangenome and 15 lateral gene transfer events.</title>
        <authorList>
            <person name="Petersen C."/>
            <person name="Sorensen T."/>
            <person name="Nielsen M.R."/>
            <person name="Sondergaard T.E."/>
            <person name="Sorensen J.L."/>
            <person name="Fitzpatrick D.A."/>
            <person name="Frisvad J.C."/>
            <person name="Nielsen K.L."/>
        </authorList>
    </citation>
    <scope>NUCLEOTIDE SEQUENCE</scope>
    <source>
        <strain evidence="2">IBT 15450</strain>
    </source>
</reference>
<accession>A0AAD6I354</accession>
<organism evidence="2 3">
    <name type="scientific">Penicillium canescens</name>
    <dbReference type="NCBI Taxonomy" id="5083"/>
    <lineage>
        <taxon>Eukaryota</taxon>
        <taxon>Fungi</taxon>
        <taxon>Dikarya</taxon>
        <taxon>Ascomycota</taxon>
        <taxon>Pezizomycotina</taxon>
        <taxon>Eurotiomycetes</taxon>
        <taxon>Eurotiomycetidae</taxon>
        <taxon>Eurotiales</taxon>
        <taxon>Aspergillaceae</taxon>
        <taxon>Penicillium</taxon>
    </lineage>
</organism>
<evidence type="ECO:0000313" key="2">
    <source>
        <dbReference type="EMBL" id="KAJ6027409.1"/>
    </source>
</evidence>
<feature type="region of interest" description="Disordered" evidence="1">
    <location>
        <begin position="52"/>
        <end position="72"/>
    </location>
</feature>
<dbReference type="AlphaFoldDB" id="A0AAD6I354"/>
<name>A0AAD6I354_PENCN</name>
<evidence type="ECO:0000256" key="1">
    <source>
        <dbReference type="SAM" id="MobiDB-lite"/>
    </source>
</evidence>